<dbReference type="InterPro" id="IPR002524">
    <property type="entry name" value="Cation_efflux"/>
</dbReference>
<dbReference type="eggNOG" id="COG1230">
    <property type="taxonomic scope" value="Bacteria"/>
</dbReference>
<evidence type="ECO:0000256" key="6">
    <source>
        <dbReference type="ARBA" id="ARBA00022989"/>
    </source>
</evidence>
<reference evidence="12 13" key="1">
    <citation type="submission" date="2013-04" db="EMBL/GenBank/DDBJ databases">
        <title>The Genome Sequence of Sutterella wadsworthensis HGA0223.</title>
        <authorList>
            <consortium name="The Broad Institute Genomics Platform"/>
            <person name="Earl A."/>
            <person name="Ward D."/>
            <person name="Feldgarden M."/>
            <person name="Gevers D."/>
            <person name="Schmidt T.M."/>
            <person name="Dover J."/>
            <person name="Dai D."/>
            <person name="Walker B."/>
            <person name="Young S."/>
            <person name="Zeng Q."/>
            <person name="Gargeya S."/>
            <person name="Fitzgerald M."/>
            <person name="Haas B."/>
            <person name="Abouelleil A."/>
            <person name="Allen A.W."/>
            <person name="Alvarado L."/>
            <person name="Arachchi H.M."/>
            <person name="Berlin A.M."/>
            <person name="Chapman S.B."/>
            <person name="Gainer-Dewar J."/>
            <person name="Goldberg J."/>
            <person name="Griggs A."/>
            <person name="Gujja S."/>
            <person name="Hansen M."/>
            <person name="Howarth C."/>
            <person name="Imamovic A."/>
            <person name="Ireland A."/>
            <person name="Larimer J."/>
            <person name="McCowan C."/>
            <person name="Murphy C."/>
            <person name="Pearson M."/>
            <person name="Poon T.W."/>
            <person name="Priest M."/>
            <person name="Roberts A."/>
            <person name="Saif S."/>
            <person name="Shea T."/>
            <person name="Sisk P."/>
            <person name="Sykes S."/>
            <person name="Wortman J."/>
            <person name="Nusbaum C."/>
            <person name="Birren B."/>
        </authorList>
    </citation>
    <scope>NUCLEOTIDE SEQUENCE [LARGE SCALE GENOMIC DNA]</scope>
    <source>
        <strain evidence="12 13">HGA0223</strain>
    </source>
</reference>
<dbReference type="PANTHER" id="PTHR11562">
    <property type="entry name" value="CATION EFFLUX PROTEIN/ ZINC TRANSPORTER"/>
    <property type="match status" value="1"/>
</dbReference>
<comment type="caution">
    <text evidence="12">The sequence shown here is derived from an EMBL/GenBank/DDBJ whole genome shotgun (WGS) entry which is preliminary data.</text>
</comment>
<evidence type="ECO:0000256" key="2">
    <source>
        <dbReference type="ARBA" id="ARBA00008873"/>
    </source>
</evidence>
<evidence type="ECO:0000256" key="7">
    <source>
        <dbReference type="ARBA" id="ARBA00023065"/>
    </source>
</evidence>
<feature type="transmembrane region" description="Helical" evidence="9">
    <location>
        <begin position="191"/>
        <end position="213"/>
    </location>
</feature>
<dbReference type="Proteomes" id="UP000014400">
    <property type="component" value="Unassembled WGS sequence"/>
</dbReference>
<feature type="transmembrane region" description="Helical" evidence="9">
    <location>
        <begin position="156"/>
        <end position="179"/>
    </location>
</feature>
<evidence type="ECO:0000259" key="11">
    <source>
        <dbReference type="Pfam" id="PF16916"/>
    </source>
</evidence>
<dbReference type="PANTHER" id="PTHR11562:SF17">
    <property type="entry name" value="RE54080P-RELATED"/>
    <property type="match status" value="1"/>
</dbReference>
<keyword evidence="5" id="KW-0862">Zinc</keyword>
<dbReference type="EMBL" id="ATCF01000022">
    <property type="protein sequence ID" value="EPD98646.1"/>
    <property type="molecule type" value="Genomic_DNA"/>
</dbReference>
<keyword evidence="4 9" id="KW-0812">Transmembrane</keyword>
<dbReference type="GO" id="GO:0005886">
    <property type="term" value="C:plasma membrane"/>
    <property type="evidence" value="ECO:0007669"/>
    <property type="project" value="TreeGrafter"/>
</dbReference>
<evidence type="ECO:0000313" key="13">
    <source>
        <dbReference type="Proteomes" id="UP000014400"/>
    </source>
</evidence>
<dbReference type="HOGENOM" id="CLU_013430_0_0_4"/>
<proteinExistence type="inferred from homology"/>
<evidence type="ECO:0000256" key="9">
    <source>
        <dbReference type="SAM" id="Phobius"/>
    </source>
</evidence>
<feature type="transmembrane region" description="Helical" evidence="9">
    <location>
        <begin position="84"/>
        <end position="104"/>
    </location>
</feature>
<protein>
    <submittedName>
        <fullName evidence="12">Cation diffusion facilitator family transporter</fullName>
    </submittedName>
</protein>
<dbReference type="PATRIC" id="fig|1203554.3.peg.1768"/>
<keyword evidence="7" id="KW-0406">Ion transport</keyword>
<feature type="domain" description="Cation efflux protein cytoplasmic" evidence="11">
    <location>
        <begin position="252"/>
        <end position="325"/>
    </location>
</feature>
<evidence type="ECO:0000256" key="1">
    <source>
        <dbReference type="ARBA" id="ARBA00004141"/>
    </source>
</evidence>
<gene>
    <name evidence="12" type="ORF">HMPREF1476_01685</name>
</gene>
<dbReference type="GO" id="GO:0005385">
    <property type="term" value="F:zinc ion transmembrane transporter activity"/>
    <property type="evidence" value="ECO:0007669"/>
    <property type="project" value="TreeGrafter"/>
</dbReference>
<keyword evidence="13" id="KW-1185">Reference proteome</keyword>
<evidence type="ECO:0000256" key="5">
    <source>
        <dbReference type="ARBA" id="ARBA00022906"/>
    </source>
</evidence>
<evidence type="ECO:0000256" key="3">
    <source>
        <dbReference type="ARBA" id="ARBA00022448"/>
    </source>
</evidence>
<feature type="transmembrane region" description="Helical" evidence="9">
    <location>
        <begin position="219"/>
        <end position="237"/>
    </location>
</feature>
<dbReference type="RefSeq" id="WP_016474865.1">
    <property type="nucleotide sequence ID" value="NZ_KE150480.1"/>
</dbReference>
<feature type="transmembrane region" description="Helical" evidence="9">
    <location>
        <begin position="55"/>
        <end position="78"/>
    </location>
</feature>
<keyword evidence="8 9" id="KW-0472">Membrane</keyword>
<dbReference type="InterPro" id="IPR027470">
    <property type="entry name" value="Cation_efflux_CTD"/>
</dbReference>
<dbReference type="InterPro" id="IPR036837">
    <property type="entry name" value="Cation_efflux_CTD_sf"/>
</dbReference>
<evidence type="ECO:0000256" key="8">
    <source>
        <dbReference type="ARBA" id="ARBA00023136"/>
    </source>
</evidence>
<organism evidence="12 13">
    <name type="scientific">Sutterella wadsworthensis HGA0223</name>
    <dbReference type="NCBI Taxonomy" id="1203554"/>
    <lineage>
        <taxon>Bacteria</taxon>
        <taxon>Pseudomonadati</taxon>
        <taxon>Pseudomonadota</taxon>
        <taxon>Betaproteobacteria</taxon>
        <taxon>Burkholderiales</taxon>
        <taxon>Sutterellaceae</taxon>
        <taxon>Sutterella</taxon>
    </lineage>
</organism>
<comment type="subcellular location">
    <subcellularLocation>
        <location evidence="1">Membrane</location>
        <topology evidence="1">Multi-pass membrane protein</topology>
    </subcellularLocation>
</comment>
<comment type="similarity">
    <text evidence="2">Belongs to the cation diffusion facilitator (CDF) transporter (TC 2.A.4) family. SLC30A subfamily.</text>
</comment>
<sequence length="367" mass="39449">MTKIETQTPATAGIQNEAILEADTNNPTALESPSEFFSHGEGDSPRSHAAEKTRLSVLGFAVLLTLSFSVIELVGGWWANSLALIGDAGHMVTDSMSLLFALVANRLAMKGADEAHSFGHGRVEVIAAFVNGLTLLGVTFWLFYEAIERIREPAAVAGGSVMVIAFAGLLINVAVAWSLSRDRQNVNTRAALLHVLGDLLGSVAAIAAGGIIWAGGPAIVDPLLSMFVGLLLLRATWKVLSESVRILLDGTPEQTNFDAVGEYIRSVPGVDEVHDLHIWTITPGHDALQCHVRIASYQCWPRILHAVREGIKGRFNIDHVTVQPEWEGMGPCWNCEGTERVIRRADCSNCSGCRHAAPAPQPAALRV</sequence>
<dbReference type="STRING" id="1203554.HMPREF1476_01685"/>
<evidence type="ECO:0000256" key="4">
    <source>
        <dbReference type="ARBA" id="ARBA00022692"/>
    </source>
</evidence>
<dbReference type="NCBIfam" id="TIGR01297">
    <property type="entry name" value="CDF"/>
    <property type="match status" value="1"/>
</dbReference>
<dbReference type="SUPFAM" id="SSF161111">
    <property type="entry name" value="Cation efflux protein transmembrane domain-like"/>
    <property type="match status" value="1"/>
</dbReference>
<dbReference type="InterPro" id="IPR058533">
    <property type="entry name" value="Cation_efflux_TM"/>
</dbReference>
<feature type="domain" description="Cation efflux protein transmembrane" evidence="10">
    <location>
        <begin position="61"/>
        <end position="248"/>
    </location>
</feature>
<keyword evidence="3" id="KW-0813">Transport</keyword>
<dbReference type="SUPFAM" id="SSF160240">
    <property type="entry name" value="Cation efflux protein cytoplasmic domain-like"/>
    <property type="match status" value="1"/>
</dbReference>
<keyword evidence="6 9" id="KW-1133">Transmembrane helix</keyword>
<dbReference type="Pfam" id="PF01545">
    <property type="entry name" value="Cation_efflux"/>
    <property type="match status" value="1"/>
</dbReference>
<evidence type="ECO:0000259" key="10">
    <source>
        <dbReference type="Pfam" id="PF01545"/>
    </source>
</evidence>
<feature type="transmembrane region" description="Helical" evidence="9">
    <location>
        <begin position="125"/>
        <end position="144"/>
    </location>
</feature>
<dbReference type="AlphaFoldDB" id="S3BE08"/>
<dbReference type="InterPro" id="IPR050681">
    <property type="entry name" value="CDF/SLC30A"/>
</dbReference>
<dbReference type="Gene3D" id="1.20.1510.10">
    <property type="entry name" value="Cation efflux protein transmembrane domain"/>
    <property type="match status" value="1"/>
</dbReference>
<dbReference type="Pfam" id="PF16916">
    <property type="entry name" value="ZT_dimer"/>
    <property type="match status" value="1"/>
</dbReference>
<dbReference type="InterPro" id="IPR027469">
    <property type="entry name" value="Cation_efflux_TMD_sf"/>
</dbReference>
<keyword evidence="5" id="KW-0864">Zinc transport</keyword>
<name>S3BE08_9BURK</name>
<accession>S3BE08</accession>
<evidence type="ECO:0000313" key="12">
    <source>
        <dbReference type="EMBL" id="EPD98646.1"/>
    </source>
</evidence>